<gene>
    <name evidence="3" type="ORF">PECAL_1P34990</name>
</gene>
<sequence length="453" mass="47831">FGRGSKRQHGGARECAEEPNSLPPKRCPGSAWNPAPGAKRPAEGGAAPNHPSTIALFRAARKMSSQPGEATTFAELVVIHASDHGAATGSADARGWRPAMEDAVVVSRDAVPGAVTLAVFDGHGGVDVAKAGAAALGPKLKELSKSLPPSEYLASVFPLIDFAIKEKDGAKFEAMGSTAVCVVVTADEIACGWLGDSKALLGTAQSVEALSTDHKPTDAGEKARIAAADGHVLRGRVNGVLAVSRALGDYLYKQKAGAPPEGQLVSCAPDVTTRKRDPGGDDFLVLACDGLWEKMTIEQARALVRCAWQMGYKGPSDLAKRLVEYALMAGSTDNITCVVHVLDSKRLDLLSEADARAGCEAAEICYPACCCVRAVLPLRRRDVQQYDDGRMASLLDAVGLGRHAPAFAAQQVNGECFVEVVEREFVEDLDMPAGDAAFLALCNEWWERTAAWP</sequence>
<keyword evidence="4" id="KW-1185">Reference proteome</keyword>
<dbReference type="PROSITE" id="PS51746">
    <property type="entry name" value="PPM_2"/>
    <property type="match status" value="1"/>
</dbReference>
<dbReference type="SMART" id="SM00332">
    <property type="entry name" value="PP2Cc"/>
    <property type="match status" value="1"/>
</dbReference>
<feature type="region of interest" description="Disordered" evidence="1">
    <location>
        <begin position="1"/>
        <end position="50"/>
    </location>
</feature>
<name>A0A8J2S7L5_9STRA</name>
<dbReference type="CDD" id="cd00143">
    <property type="entry name" value="PP2Cc"/>
    <property type="match status" value="1"/>
</dbReference>
<reference evidence="3" key="1">
    <citation type="submission" date="2021-11" db="EMBL/GenBank/DDBJ databases">
        <authorList>
            <consortium name="Genoscope - CEA"/>
            <person name="William W."/>
        </authorList>
    </citation>
    <scope>NUCLEOTIDE SEQUENCE</scope>
</reference>
<dbReference type="GO" id="GO:0004722">
    <property type="term" value="F:protein serine/threonine phosphatase activity"/>
    <property type="evidence" value="ECO:0007669"/>
    <property type="project" value="InterPro"/>
</dbReference>
<proteinExistence type="predicted"/>
<organism evidence="3 4">
    <name type="scientific">Pelagomonas calceolata</name>
    <dbReference type="NCBI Taxonomy" id="35677"/>
    <lineage>
        <taxon>Eukaryota</taxon>
        <taxon>Sar</taxon>
        <taxon>Stramenopiles</taxon>
        <taxon>Ochrophyta</taxon>
        <taxon>Pelagophyceae</taxon>
        <taxon>Pelagomonadales</taxon>
        <taxon>Pelagomonadaceae</taxon>
        <taxon>Pelagomonas</taxon>
    </lineage>
</organism>
<dbReference type="EMBL" id="CAKKNE010000001">
    <property type="protein sequence ID" value="CAH0366983.1"/>
    <property type="molecule type" value="Genomic_DNA"/>
</dbReference>
<comment type="caution">
    <text evidence="3">The sequence shown here is derived from an EMBL/GenBank/DDBJ whole genome shotgun (WGS) entry which is preliminary data.</text>
</comment>
<dbReference type="Pfam" id="PF00481">
    <property type="entry name" value="PP2C"/>
    <property type="match status" value="1"/>
</dbReference>
<evidence type="ECO:0000259" key="2">
    <source>
        <dbReference type="PROSITE" id="PS51746"/>
    </source>
</evidence>
<dbReference type="Proteomes" id="UP000789595">
    <property type="component" value="Unassembled WGS sequence"/>
</dbReference>
<evidence type="ECO:0000256" key="1">
    <source>
        <dbReference type="SAM" id="MobiDB-lite"/>
    </source>
</evidence>
<evidence type="ECO:0000313" key="3">
    <source>
        <dbReference type="EMBL" id="CAH0366983.1"/>
    </source>
</evidence>
<dbReference type="InterPro" id="IPR001932">
    <property type="entry name" value="PPM-type_phosphatase-like_dom"/>
</dbReference>
<dbReference type="InterPro" id="IPR036457">
    <property type="entry name" value="PPM-type-like_dom_sf"/>
</dbReference>
<dbReference type="AlphaFoldDB" id="A0A8J2S7L5"/>
<feature type="domain" description="PPM-type phosphatase" evidence="2">
    <location>
        <begin position="87"/>
        <end position="342"/>
    </location>
</feature>
<protein>
    <recommendedName>
        <fullName evidence="2">PPM-type phosphatase domain-containing protein</fullName>
    </recommendedName>
</protein>
<dbReference type="OrthoDB" id="10264738at2759"/>
<feature type="non-terminal residue" evidence="3">
    <location>
        <position position="1"/>
    </location>
</feature>
<dbReference type="SUPFAM" id="SSF81606">
    <property type="entry name" value="PP2C-like"/>
    <property type="match status" value="1"/>
</dbReference>
<feature type="compositionally biased region" description="Basic residues" evidence="1">
    <location>
        <begin position="1"/>
        <end position="10"/>
    </location>
</feature>
<accession>A0A8J2S7L5</accession>
<dbReference type="InterPro" id="IPR015655">
    <property type="entry name" value="PP2C"/>
</dbReference>
<evidence type="ECO:0000313" key="4">
    <source>
        <dbReference type="Proteomes" id="UP000789595"/>
    </source>
</evidence>
<dbReference type="PANTHER" id="PTHR47992">
    <property type="entry name" value="PROTEIN PHOSPHATASE"/>
    <property type="match status" value="1"/>
</dbReference>
<dbReference type="Gene3D" id="3.60.40.10">
    <property type="entry name" value="PPM-type phosphatase domain"/>
    <property type="match status" value="1"/>
</dbReference>